<sequence length="110" mass="10892">MIYKAFAAVTLIAAPIIVLTVESFVPQSSQAVPSAAIVPASAPVVMPAQAAPSPTPPQDSGAQDPGAADFGQPMPEAGRPFLAPGAGLPAAPVSNPTPVEGVQPSDEVPE</sequence>
<dbReference type="AlphaFoldDB" id="A0A5B8CEV4"/>
<feature type="compositionally biased region" description="Low complexity" evidence="1">
    <location>
        <begin position="77"/>
        <end position="92"/>
    </location>
</feature>
<name>A0A5B8CEV4_SPHSA</name>
<feature type="region of interest" description="Disordered" evidence="1">
    <location>
        <begin position="47"/>
        <end position="110"/>
    </location>
</feature>
<evidence type="ECO:0000313" key="2">
    <source>
        <dbReference type="EMBL" id="QDC37823.1"/>
    </source>
</evidence>
<dbReference type="KEGG" id="sufl:FIL70_11885"/>
<reference evidence="2 3" key="1">
    <citation type="submission" date="2019-06" db="EMBL/GenBank/DDBJ databases">
        <title>Genome organization and adaptive potential of archetypical organophosphate degarding Sphingobium fuliginis ATCC 27551.</title>
        <authorList>
            <person name="Sarwar A."/>
            <person name="Parthasarathy S."/>
            <person name="Singh C."/>
            <person name="Siddavattam D."/>
        </authorList>
    </citation>
    <scope>NUCLEOTIDE SEQUENCE [LARGE SCALE GENOMIC DNA]</scope>
    <source>
        <strain evidence="2 3">ATCC 27551</strain>
    </source>
</reference>
<dbReference type="Proteomes" id="UP000311469">
    <property type="component" value="Chromosome cSF1"/>
</dbReference>
<dbReference type="RefSeq" id="WP_044660039.1">
    <property type="nucleotide sequence ID" value="NZ_CP041016.1"/>
</dbReference>
<organism evidence="2 3">
    <name type="scientific">Sphingobium fuliginis ATCC 27551</name>
    <dbReference type="NCBI Taxonomy" id="1208342"/>
    <lineage>
        <taxon>Bacteria</taxon>
        <taxon>Pseudomonadati</taxon>
        <taxon>Pseudomonadota</taxon>
        <taxon>Alphaproteobacteria</taxon>
        <taxon>Sphingomonadales</taxon>
        <taxon>Sphingomonadaceae</taxon>
        <taxon>Sphingobium</taxon>
    </lineage>
</organism>
<accession>A0A5B8CEV4</accession>
<gene>
    <name evidence="2" type="ORF">FIL70_11885</name>
</gene>
<protein>
    <submittedName>
        <fullName evidence="2">Uncharacterized protein</fullName>
    </submittedName>
</protein>
<evidence type="ECO:0000313" key="3">
    <source>
        <dbReference type="Proteomes" id="UP000311469"/>
    </source>
</evidence>
<proteinExistence type="predicted"/>
<dbReference type="EMBL" id="CP041016">
    <property type="protein sequence ID" value="QDC37823.1"/>
    <property type="molecule type" value="Genomic_DNA"/>
</dbReference>
<evidence type="ECO:0000256" key="1">
    <source>
        <dbReference type="SAM" id="MobiDB-lite"/>
    </source>
</evidence>